<dbReference type="Proteomes" id="UP000193380">
    <property type="component" value="Unassembled WGS sequence"/>
</dbReference>
<keyword evidence="4" id="KW-1133">Transmembrane helix</keyword>
<proteinExistence type="predicted"/>
<accession>A0A060YAE8</accession>
<dbReference type="CDD" id="cd00051">
    <property type="entry name" value="EFh"/>
    <property type="match status" value="1"/>
</dbReference>
<feature type="domain" description="EF-hand" evidence="5">
    <location>
        <begin position="19"/>
        <end position="54"/>
    </location>
</feature>
<dbReference type="InterPro" id="IPR002048">
    <property type="entry name" value="EF_hand_dom"/>
</dbReference>
<organism evidence="6 7">
    <name type="scientific">Oncorhynchus mykiss</name>
    <name type="common">Rainbow trout</name>
    <name type="synonym">Salmo gairdneri</name>
    <dbReference type="NCBI Taxonomy" id="8022"/>
    <lineage>
        <taxon>Eukaryota</taxon>
        <taxon>Metazoa</taxon>
        <taxon>Chordata</taxon>
        <taxon>Craniata</taxon>
        <taxon>Vertebrata</taxon>
        <taxon>Euteleostomi</taxon>
        <taxon>Actinopterygii</taxon>
        <taxon>Neopterygii</taxon>
        <taxon>Teleostei</taxon>
        <taxon>Protacanthopterygii</taxon>
        <taxon>Salmoniformes</taxon>
        <taxon>Salmonidae</taxon>
        <taxon>Salmoninae</taxon>
        <taxon>Oncorhynchus</taxon>
    </lineage>
</organism>
<dbReference type="PROSITE" id="PS00018">
    <property type="entry name" value="EF_HAND_1"/>
    <property type="match status" value="1"/>
</dbReference>
<evidence type="ECO:0000313" key="6">
    <source>
        <dbReference type="EMBL" id="CDQ88913.1"/>
    </source>
</evidence>
<dbReference type="FunFam" id="1.10.238.10:FF:000551">
    <property type="entry name" value="Mutated in colorectal cancer isoform 1"/>
    <property type="match status" value="1"/>
</dbReference>
<dbReference type="GO" id="GO:0005509">
    <property type="term" value="F:calcium ion binding"/>
    <property type="evidence" value="ECO:0007669"/>
    <property type="project" value="InterPro"/>
</dbReference>
<dbReference type="PANTHER" id="PTHR23347:SF6">
    <property type="entry name" value="FI17904P1"/>
    <property type="match status" value="1"/>
</dbReference>
<evidence type="ECO:0000256" key="4">
    <source>
        <dbReference type="SAM" id="Phobius"/>
    </source>
</evidence>
<feature type="transmembrane region" description="Helical" evidence="4">
    <location>
        <begin position="208"/>
        <end position="236"/>
    </location>
</feature>
<keyword evidence="4" id="KW-0812">Transmembrane</keyword>
<keyword evidence="2" id="KW-0106">Calcium</keyword>
<dbReference type="SUPFAM" id="SSF47473">
    <property type="entry name" value="EF-hand"/>
    <property type="match status" value="1"/>
</dbReference>
<reference evidence="6" key="1">
    <citation type="journal article" date="2014" name="Nat. Commun.">
        <title>The rainbow trout genome provides novel insights into evolution after whole-genome duplication in vertebrates.</title>
        <authorList>
            <person name="Berthelot C."/>
            <person name="Brunet F."/>
            <person name="Chalopin D."/>
            <person name="Juanchich A."/>
            <person name="Bernard M."/>
            <person name="Noel B."/>
            <person name="Bento P."/>
            <person name="Da Silva C."/>
            <person name="Labadie K."/>
            <person name="Alberti A."/>
            <person name="Aury J.M."/>
            <person name="Louis A."/>
            <person name="Dehais P."/>
            <person name="Bardou P."/>
            <person name="Montfort J."/>
            <person name="Klopp C."/>
            <person name="Cabau C."/>
            <person name="Gaspin C."/>
            <person name="Thorgaard G.H."/>
            <person name="Boussaha M."/>
            <person name="Quillet E."/>
            <person name="Guyomard R."/>
            <person name="Galiana D."/>
            <person name="Bobe J."/>
            <person name="Volff J.N."/>
            <person name="Genet C."/>
            <person name="Wincker P."/>
            <person name="Jaillon O."/>
            <person name="Roest Crollius H."/>
            <person name="Guiguen Y."/>
        </authorList>
    </citation>
    <scope>NUCLEOTIDE SEQUENCE [LARGE SCALE GENOMIC DNA]</scope>
</reference>
<dbReference type="PROSITE" id="PS50222">
    <property type="entry name" value="EF_HAND_2"/>
    <property type="match status" value="1"/>
</dbReference>
<dbReference type="PaxDb" id="8022-A0A060YAE8"/>
<dbReference type="InterPro" id="IPR018247">
    <property type="entry name" value="EF_Hand_1_Ca_BS"/>
</dbReference>
<keyword evidence="1" id="KW-0479">Metal-binding</keyword>
<dbReference type="InterPro" id="IPR011992">
    <property type="entry name" value="EF-hand-dom_pair"/>
</dbReference>
<dbReference type="EMBL" id="FR909053">
    <property type="protein sequence ID" value="CDQ88913.1"/>
    <property type="molecule type" value="Genomic_DNA"/>
</dbReference>
<dbReference type="AlphaFoldDB" id="A0A060YAE8"/>
<dbReference type="PANTHER" id="PTHR23347">
    <property type="entry name" value="COLORECTAL MUTANT CANCER PROTEIN MCC PROTEIN -RELATED"/>
    <property type="match status" value="1"/>
</dbReference>
<dbReference type="SMART" id="SM00054">
    <property type="entry name" value="EFh"/>
    <property type="match status" value="2"/>
</dbReference>
<dbReference type="InterPro" id="IPR040171">
    <property type="entry name" value="USBP1-like"/>
</dbReference>
<evidence type="ECO:0000256" key="2">
    <source>
        <dbReference type="ARBA" id="ARBA00022837"/>
    </source>
</evidence>
<sequence length="292" mass="32894">MAAVEVSVSSGSSDTSSTGEEERMRRLFQTCDGDGDGYINRNDLLMVCRQLNMEGSVAEIMDQLGADERGKISFEDFTRCRMQLVNEIRKEEGEISQCSQDSDTRKLRELREHITSWPTSSEISRGALSGARDSWEYYSGARDLQSSDIQPQQTQTQQQPAILQKLLEQPGTVLEQQAALHKLLAQTSTRCAPLEGNYLELANTVSGLLLVLSAYCIMLVVAFDGFLICCLLNYFVSHPMAKIVVSSQKPVVCHSSQRHWRLHASEDKGLRDCVFLSSHFCRERELWNLNIF</sequence>
<dbReference type="STRING" id="8022.A0A060YAE8"/>
<evidence type="ECO:0000259" key="5">
    <source>
        <dbReference type="PROSITE" id="PS50222"/>
    </source>
</evidence>
<feature type="compositionally biased region" description="Low complexity" evidence="3">
    <location>
        <begin position="1"/>
        <end position="18"/>
    </location>
</feature>
<keyword evidence="4" id="KW-0472">Membrane</keyword>
<feature type="region of interest" description="Disordered" evidence="3">
    <location>
        <begin position="1"/>
        <end position="22"/>
    </location>
</feature>
<evidence type="ECO:0000313" key="7">
    <source>
        <dbReference type="Proteomes" id="UP000193380"/>
    </source>
</evidence>
<name>A0A060YAE8_ONCMY</name>
<dbReference type="Gene3D" id="1.10.238.10">
    <property type="entry name" value="EF-hand"/>
    <property type="match status" value="1"/>
</dbReference>
<reference evidence="6" key="2">
    <citation type="submission" date="2014-03" db="EMBL/GenBank/DDBJ databases">
        <authorList>
            <person name="Genoscope - CEA"/>
        </authorList>
    </citation>
    <scope>NUCLEOTIDE SEQUENCE</scope>
</reference>
<evidence type="ECO:0000256" key="3">
    <source>
        <dbReference type="SAM" id="MobiDB-lite"/>
    </source>
</evidence>
<protein>
    <recommendedName>
        <fullName evidence="5">EF-hand domain-containing protein</fullName>
    </recommendedName>
</protein>
<dbReference type="Pfam" id="PF13499">
    <property type="entry name" value="EF-hand_7"/>
    <property type="match status" value="1"/>
</dbReference>
<evidence type="ECO:0000256" key="1">
    <source>
        <dbReference type="ARBA" id="ARBA00022723"/>
    </source>
</evidence>
<gene>
    <name evidence="6" type="ORF">GSONMT00001654001</name>
</gene>